<sequence>MLERVRLLTTVVTLVAALSGNKGLSDLQDTERAECGLRMYDLSVKCLLCAVDQVILASSTCELQEMETKMNIAIKKRDMKSPVSTLMVVKTRYGRSKKKVGLMRWKCDIFVVCVECLEKIGIGKTGRNGDVRERCGLKKDVVTKVEKGKEKVLVTCASRFSRIFHNLLSIQYPQDLCGI</sequence>
<name>A0A4C1YCC6_EUMVA</name>
<evidence type="ECO:0000313" key="2">
    <source>
        <dbReference type="EMBL" id="GBP72117.1"/>
    </source>
</evidence>
<evidence type="ECO:0000256" key="1">
    <source>
        <dbReference type="SAM" id="SignalP"/>
    </source>
</evidence>
<evidence type="ECO:0000313" key="3">
    <source>
        <dbReference type="Proteomes" id="UP000299102"/>
    </source>
</evidence>
<keyword evidence="1" id="KW-0732">Signal</keyword>
<proteinExistence type="predicted"/>
<accession>A0A4C1YCC6</accession>
<feature type="chain" id="PRO_5020031249" evidence="1">
    <location>
        <begin position="24"/>
        <end position="179"/>
    </location>
</feature>
<reference evidence="2 3" key="1">
    <citation type="journal article" date="2019" name="Commun. Biol.">
        <title>The bagworm genome reveals a unique fibroin gene that provides high tensile strength.</title>
        <authorList>
            <person name="Kono N."/>
            <person name="Nakamura H."/>
            <person name="Ohtoshi R."/>
            <person name="Tomita M."/>
            <person name="Numata K."/>
            <person name="Arakawa K."/>
        </authorList>
    </citation>
    <scope>NUCLEOTIDE SEQUENCE [LARGE SCALE GENOMIC DNA]</scope>
</reference>
<organism evidence="2 3">
    <name type="scientific">Eumeta variegata</name>
    <name type="common">Bagworm moth</name>
    <name type="synonym">Eumeta japonica</name>
    <dbReference type="NCBI Taxonomy" id="151549"/>
    <lineage>
        <taxon>Eukaryota</taxon>
        <taxon>Metazoa</taxon>
        <taxon>Ecdysozoa</taxon>
        <taxon>Arthropoda</taxon>
        <taxon>Hexapoda</taxon>
        <taxon>Insecta</taxon>
        <taxon>Pterygota</taxon>
        <taxon>Neoptera</taxon>
        <taxon>Endopterygota</taxon>
        <taxon>Lepidoptera</taxon>
        <taxon>Glossata</taxon>
        <taxon>Ditrysia</taxon>
        <taxon>Tineoidea</taxon>
        <taxon>Psychidae</taxon>
        <taxon>Oiketicinae</taxon>
        <taxon>Eumeta</taxon>
    </lineage>
</organism>
<feature type="signal peptide" evidence="1">
    <location>
        <begin position="1"/>
        <end position="23"/>
    </location>
</feature>
<protein>
    <submittedName>
        <fullName evidence="2">Uncharacterized protein</fullName>
    </submittedName>
</protein>
<dbReference type="EMBL" id="BGZK01001133">
    <property type="protein sequence ID" value="GBP72117.1"/>
    <property type="molecule type" value="Genomic_DNA"/>
</dbReference>
<keyword evidence="3" id="KW-1185">Reference proteome</keyword>
<dbReference type="OrthoDB" id="8775810at2759"/>
<dbReference type="AlphaFoldDB" id="A0A4C1YCC6"/>
<dbReference type="Proteomes" id="UP000299102">
    <property type="component" value="Unassembled WGS sequence"/>
</dbReference>
<gene>
    <name evidence="2" type="ORF">EVAR_55160_1</name>
</gene>
<comment type="caution">
    <text evidence="2">The sequence shown here is derived from an EMBL/GenBank/DDBJ whole genome shotgun (WGS) entry which is preliminary data.</text>
</comment>